<keyword evidence="2" id="KW-0238">DNA-binding</keyword>
<dbReference type="InterPro" id="IPR008920">
    <property type="entry name" value="TF_FadR/GntR_C"/>
</dbReference>
<evidence type="ECO:0000313" key="5">
    <source>
        <dbReference type="EMBL" id="TDE08025.1"/>
    </source>
</evidence>
<dbReference type="InterPro" id="IPR000524">
    <property type="entry name" value="Tscrpt_reg_HTH_GntR"/>
</dbReference>
<dbReference type="InterPro" id="IPR036388">
    <property type="entry name" value="WH-like_DNA-bd_sf"/>
</dbReference>
<dbReference type="SUPFAM" id="SSF48008">
    <property type="entry name" value="GntR ligand-binding domain-like"/>
    <property type="match status" value="1"/>
</dbReference>
<dbReference type="Pfam" id="PF07729">
    <property type="entry name" value="FCD"/>
    <property type="match status" value="1"/>
</dbReference>
<dbReference type="Pfam" id="PF00392">
    <property type="entry name" value="GntR"/>
    <property type="match status" value="1"/>
</dbReference>
<dbReference type="GO" id="GO:0003677">
    <property type="term" value="F:DNA binding"/>
    <property type="evidence" value="ECO:0007669"/>
    <property type="project" value="UniProtKB-KW"/>
</dbReference>
<dbReference type="Gene3D" id="1.20.120.530">
    <property type="entry name" value="GntR ligand-binding domain-like"/>
    <property type="match status" value="1"/>
</dbReference>
<dbReference type="SUPFAM" id="SSF46785">
    <property type="entry name" value="Winged helix' DNA-binding domain"/>
    <property type="match status" value="1"/>
</dbReference>
<dbReference type="PROSITE" id="PS50949">
    <property type="entry name" value="HTH_GNTR"/>
    <property type="match status" value="1"/>
</dbReference>
<comment type="caution">
    <text evidence="5">The sequence shown here is derived from an EMBL/GenBank/DDBJ whole genome shotgun (WGS) entry which is preliminary data.</text>
</comment>
<dbReference type="InterPro" id="IPR011711">
    <property type="entry name" value="GntR_C"/>
</dbReference>
<dbReference type="PRINTS" id="PR00035">
    <property type="entry name" value="HTHGNTR"/>
</dbReference>
<evidence type="ECO:0000313" key="6">
    <source>
        <dbReference type="Proteomes" id="UP000294739"/>
    </source>
</evidence>
<protein>
    <submittedName>
        <fullName evidence="5">GntR family transcriptional regulator</fullName>
    </submittedName>
</protein>
<dbReference type="OrthoDB" id="5243844at2"/>
<keyword evidence="1" id="KW-0805">Transcription regulation</keyword>
<evidence type="ECO:0000256" key="2">
    <source>
        <dbReference type="ARBA" id="ARBA00023125"/>
    </source>
</evidence>
<keyword evidence="6" id="KW-1185">Reference proteome</keyword>
<accession>A0A4R5DBW2</accession>
<dbReference type="CDD" id="cd07377">
    <property type="entry name" value="WHTH_GntR"/>
    <property type="match status" value="1"/>
</dbReference>
<evidence type="ECO:0000256" key="3">
    <source>
        <dbReference type="ARBA" id="ARBA00023163"/>
    </source>
</evidence>
<feature type="domain" description="HTH gntR-type" evidence="4">
    <location>
        <begin position="7"/>
        <end position="73"/>
    </location>
</feature>
<dbReference type="AlphaFoldDB" id="A0A4R5DBW2"/>
<dbReference type="InterPro" id="IPR036390">
    <property type="entry name" value="WH_DNA-bd_sf"/>
</dbReference>
<dbReference type="Gene3D" id="1.10.10.10">
    <property type="entry name" value="Winged helix-like DNA-binding domain superfamily/Winged helix DNA-binding domain"/>
    <property type="match status" value="1"/>
</dbReference>
<sequence length="215" mass="24841">MEKNVLQREARSPYLRIRDAIIEGTFPPGSALGEQSLAEWCGVSRTPVREALRGLEQDGLVERTARGLIVTNRTPEQILDTYDVRIVLEESVARFAAERHTQIDRIRLESLIRASSDPKPGDQLARRNHRFHRTMWAASHNDALIDVLSRLHMHLTRFPATTLSYERRWEQTQVEHRELVEAVVARDAESAAQLARAHFERARDIRLKLWQQDIP</sequence>
<organism evidence="5 6">
    <name type="scientific">Jiangella asiatica</name>
    <dbReference type="NCBI Taxonomy" id="2530372"/>
    <lineage>
        <taxon>Bacteria</taxon>
        <taxon>Bacillati</taxon>
        <taxon>Actinomycetota</taxon>
        <taxon>Actinomycetes</taxon>
        <taxon>Jiangellales</taxon>
        <taxon>Jiangellaceae</taxon>
        <taxon>Jiangella</taxon>
    </lineage>
</organism>
<keyword evidence="3" id="KW-0804">Transcription</keyword>
<dbReference type="SMART" id="SM00345">
    <property type="entry name" value="HTH_GNTR"/>
    <property type="match status" value="1"/>
</dbReference>
<reference evidence="5 6" key="1">
    <citation type="submission" date="2019-03" db="EMBL/GenBank/DDBJ databases">
        <title>Draft genome sequences of novel Actinobacteria.</title>
        <authorList>
            <person name="Sahin N."/>
            <person name="Ay H."/>
            <person name="Saygin H."/>
        </authorList>
    </citation>
    <scope>NUCLEOTIDE SEQUENCE [LARGE SCALE GENOMIC DNA]</scope>
    <source>
        <strain evidence="5 6">5K138</strain>
    </source>
</reference>
<name>A0A4R5DBW2_9ACTN</name>
<gene>
    <name evidence="5" type="ORF">E1269_19015</name>
</gene>
<dbReference type="PANTHER" id="PTHR43537">
    <property type="entry name" value="TRANSCRIPTIONAL REGULATOR, GNTR FAMILY"/>
    <property type="match status" value="1"/>
</dbReference>
<evidence type="ECO:0000256" key="1">
    <source>
        <dbReference type="ARBA" id="ARBA00023015"/>
    </source>
</evidence>
<dbReference type="GO" id="GO:0003700">
    <property type="term" value="F:DNA-binding transcription factor activity"/>
    <property type="evidence" value="ECO:0007669"/>
    <property type="project" value="InterPro"/>
</dbReference>
<dbReference type="SMART" id="SM00895">
    <property type="entry name" value="FCD"/>
    <property type="match status" value="1"/>
</dbReference>
<evidence type="ECO:0000259" key="4">
    <source>
        <dbReference type="PROSITE" id="PS50949"/>
    </source>
</evidence>
<dbReference type="InParanoid" id="A0A4R5DBW2"/>
<dbReference type="PANTHER" id="PTHR43537:SF49">
    <property type="entry name" value="TRANSCRIPTIONAL REGULATORY PROTEIN"/>
    <property type="match status" value="1"/>
</dbReference>
<proteinExistence type="predicted"/>
<dbReference type="Proteomes" id="UP000294739">
    <property type="component" value="Unassembled WGS sequence"/>
</dbReference>
<dbReference type="RefSeq" id="WP_131897381.1">
    <property type="nucleotide sequence ID" value="NZ_SMKZ01000028.1"/>
</dbReference>
<dbReference type="EMBL" id="SMKZ01000028">
    <property type="protein sequence ID" value="TDE08025.1"/>
    <property type="molecule type" value="Genomic_DNA"/>
</dbReference>